<proteinExistence type="predicted"/>
<dbReference type="EMBL" id="KL659896">
    <property type="protein sequence ID" value="KFA68411.1"/>
    <property type="molecule type" value="Genomic_DNA"/>
</dbReference>
<feature type="compositionally biased region" description="Basic and acidic residues" evidence="1">
    <location>
        <begin position="111"/>
        <end position="120"/>
    </location>
</feature>
<evidence type="ECO:0000256" key="1">
    <source>
        <dbReference type="SAM" id="MobiDB-lite"/>
    </source>
</evidence>
<evidence type="ECO:0000313" key="3">
    <source>
        <dbReference type="Proteomes" id="UP000028524"/>
    </source>
</evidence>
<dbReference type="AlphaFoldDB" id="A0A084QWS6"/>
<dbReference type="OrthoDB" id="10516261at2759"/>
<keyword evidence="3" id="KW-1185">Reference proteome</keyword>
<feature type="region of interest" description="Disordered" evidence="1">
    <location>
        <begin position="83"/>
        <end position="120"/>
    </location>
</feature>
<feature type="region of interest" description="Disordered" evidence="1">
    <location>
        <begin position="1"/>
        <end position="20"/>
    </location>
</feature>
<sequence>MAIRTRRIRGPDPDDNAHSHVPAVITNDELRYGSSGEFAYQDVGSIDMYYYRHQSHSAAQGRKVNHTLPKYEEIAYPAESSETAFGHGHLGSTSHSREVQKIPRLHNAETISKDNTEGHEARMSKLCADLAPKIFHHQRPESETLFNYQPSFTRGSRIVEVARAMGQRIYSEKDDSVQSNPVGLQQFDIVDRSSHGYDSIISAITAIQPTPHPMPPRPSLPVSPNMRTSAVGNAFAALGPADPADGMGFQDFDRPISQQPESVQRHTQDFQQDVRQDTDFMSFHPDPLQNFGSGSSRLFEDVTGLNHETVRLRRSNGDWPGLLADSRAQTAHRPLQPTGLKPRGFRKADTYRKRKIKGRRFAQEMKKAS</sequence>
<dbReference type="Proteomes" id="UP000028524">
    <property type="component" value="Unassembled WGS sequence"/>
</dbReference>
<accession>A0A084QWS6</accession>
<feature type="region of interest" description="Disordered" evidence="1">
    <location>
        <begin position="327"/>
        <end position="369"/>
    </location>
</feature>
<gene>
    <name evidence="2" type="ORF">S40285_10000</name>
</gene>
<reference evidence="2 3" key="1">
    <citation type="journal article" date="2014" name="BMC Genomics">
        <title>Comparative genome sequencing reveals chemotype-specific gene clusters in the toxigenic black mold Stachybotrys.</title>
        <authorList>
            <person name="Semeiks J."/>
            <person name="Borek D."/>
            <person name="Otwinowski Z."/>
            <person name="Grishin N.V."/>
        </authorList>
    </citation>
    <scope>NUCLEOTIDE SEQUENCE [LARGE SCALE GENOMIC DNA]</scope>
    <source>
        <strain evidence="2 3">IBT 40285</strain>
    </source>
</reference>
<dbReference type="HOGENOM" id="CLU_763278_0_0_1"/>
<organism evidence="2 3">
    <name type="scientific">Stachybotrys chlorohalonatus (strain IBT 40285)</name>
    <dbReference type="NCBI Taxonomy" id="1283841"/>
    <lineage>
        <taxon>Eukaryota</taxon>
        <taxon>Fungi</taxon>
        <taxon>Dikarya</taxon>
        <taxon>Ascomycota</taxon>
        <taxon>Pezizomycotina</taxon>
        <taxon>Sordariomycetes</taxon>
        <taxon>Hypocreomycetidae</taxon>
        <taxon>Hypocreales</taxon>
        <taxon>Stachybotryaceae</taxon>
        <taxon>Stachybotrys</taxon>
    </lineage>
</organism>
<evidence type="ECO:0000313" key="2">
    <source>
        <dbReference type="EMBL" id="KFA68411.1"/>
    </source>
</evidence>
<name>A0A084QWS6_STAC4</name>
<dbReference type="InParanoid" id="A0A084QWS6"/>
<protein>
    <submittedName>
        <fullName evidence="2">Uncharacterized protein</fullName>
    </submittedName>
</protein>
<feature type="compositionally biased region" description="Basic and acidic residues" evidence="1">
    <location>
        <begin position="9"/>
        <end position="18"/>
    </location>
</feature>